<comment type="similarity">
    <text evidence="5">Belongs to the Omp25/RopB family.</text>
</comment>
<evidence type="ECO:0000256" key="4">
    <source>
        <dbReference type="ARBA" id="ARBA00023237"/>
    </source>
</evidence>
<feature type="chain" id="PRO_5016371694" evidence="6">
    <location>
        <begin position="20"/>
        <end position="272"/>
    </location>
</feature>
<dbReference type="Proteomes" id="UP000256343">
    <property type="component" value="Unassembled WGS sequence"/>
</dbReference>
<protein>
    <submittedName>
        <fullName evidence="9">Opacity protein-like surface antigen</fullName>
    </submittedName>
</protein>
<dbReference type="Pfam" id="PF13505">
    <property type="entry name" value="OMP_b-brl"/>
    <property type="match status" value="1"/>
</dbReference>
<dbReference type="Proteomes" id="UP000252631">
    <property type="component" value="Unassembled WGS sequence"/>
</dbReference>
<feature type="domain" description="Outer membrane protein beta-barrel" evidence="7">
    <location>
        <begin position="19"/>
        <end position="272"/>
    </location>
</feature>
<sequence>MRRVVVAAAVGVMAQTAYAADMPDYGPLRGALVETARVVNWEGFYVGGQAGYGTSDMDFSDSTGSLAHQQLVLTTIENEYNVSGWPVLGKKSAHGSGFGGFIGYNWQWDDVVLGLEANYMHGNFGGSDSGGMGRSFTTSDGYTNGVYYSADATMKVKDIGSVRARAAYAFGSFLPYAFGGVSLGQADIVRTASVSGTQVNPSAAPGFQNINFSGSLSQVQNNHFIYGYAGGVGMDMMITRGLFVRAEWEYLKFAAPINTAVSTVRGGIGYKF</sequence>
<evidence type="ECO:0000256" key="6">
    <source>
        <dbReference type="SAM" id="SignalP"/>
    </source>
</evidence>
<dbReference type="InterPro" id="IPR027385">
    <property type="entry name" value="Beta-barrel_OMP"/>
</dbReference>
<dbReference type="OrthoDB" id="8001404at2"/>
<dbReference type="SUPFAM" id="SSF56925">
    <property type="entry name" value="OMPA-like"/>
    <property type="match status" value="1"/>
</dbReference>
<accession>A0A336JS44</accession>
<keyword evidence="2 6" id="KW-0732">Signal</keyword>
<evidence type="ECO:0000313" key="9">
    <source>
        <dbReference type="EMBL" id="SSW92390.1"/>
    </source>
</evidence>
<evidence type="ECO:0000256" key="5">
    <source>
        <dbReference type="ARBA" id="ARBA00038306"/>
    </source>
</evidence>
<reference evidence="9 10" key="1">
    <citation type="submission" date="2017-08" db="EMBL/GenBank/DDBJ databases">
        <authorList>
            <person name="de Groot N.N."/>
        </authorList>
    </citation>
    <scope>NUCLEOTIDE SEQUENCE [LARGE SCALE GENOMIC DNA]</scope>
    <source>
        <strain evidence="9 10">JA575</strain>
    </source>
</reference>
<keyword evidence="4" id="KW-0998">Cell outer membrane</keyword>
<evidence type="ECO:0000313" key="10">
    <source>
        <dbReference type="Proteomes" id="UP000252631"/>
    </source>
</evidence>
<evidence type="ECO:0000313" key="11">
    <source>
        <dbReference type="Proteomes" id="UP000256343"/>
    </source>
</evidence>
<evidence type="ECO:0000313" key="8">
    <source>
        <dbReference type="EMBL" id="RED29191.1"/>
    </source>
</evidence>
<dbReference type="InterPro" id="IPR011250">
    <property type="entry name" value="OMP/PagP_B-barrel"/>
</dbReference>
<proteinExistence type="inferred from homology"/>
<dbReference type="Gene3D" id="2.40.160.20">
    <property type="match status" value="1"/>
</dbReference>
<dbReference type="GO" id="GO:0009279">
    <property type="term" value="C:cell outer membrane"/>
    <property type="evidence" value="ECO:0007669"/>
    <property type="project" value="UniProtKB-SubCell"/>
</dbReference>
<dbReference type="AlphaFoldDB" id="A0A336JS44"/>
<evidence type="ECO:0000256" key="3">
    <source>
        <dbReference type="ARBA" id="ARBA00023136"/>
    </source>
</evidence>
<evidence type="ECO:0000259" key="7">
    <source>
        <dbReference type="Pfam" id="PF13505"/>
    </source>
</evidence>
<dbReference type="EMBL" id="QRDT01000019">
    <property type="protein sequence ID" value="RED29191.1"/>
    <property type="molecule type" value="Genomic_DNA"/>
</dbReference>
<dbReference type="RefSeq" id="WP_114359715.1">
    <property type="nucleotide sequence ID" value="NZ_QRDT01000019.1"/>
</dbReference>
<gene>
    <name evidence="8" type="ORF">BJ125_11959</name>
    <name evidence="9" type="ORF">SAMN05892882_11959</name>
</gene>
<feature type="signal peptide" evidence="6">
    <location>
        <begin position="1"/>
        <end position="19"/>
    </location>
</feature>
<reference evidence="8 11" key="2">
    <citation type="submission" date="2018-07" db="EMBL/GenBank/DDBJ databases">
        <title>Genomic Encyclopedia of Archaeal and Bacterial Type Strains, Phase II (KMG-II): from individual species to whole genera.</title>
        <authorList>
            <person name="Goeker M."/>
        </authorList>
    </citation>
    <scope>NUCLEOTIDE SEQUENCE [LARGE SCALE GENOMIC DNA]</scope>
    <source>
        <strain evidence="8 11">JA575</strain>
    </source>
</reference>
<keyword evidence="3" id="KW-0472">Membrane</keyword>
<keyword evidence="11" id="KW-1185">Reference proteome</keyword>
<dbReference type="EMBL" id="UFQQ01000019">
    <property type="protein sequence ID" value="SSW92390.1"/>
    <property type="molecule type" value="Genomic_DNA"/>
</dbReference>
<evidence type="ECO:0000256" key="1">
    <source>
        <dbReference type="ARBA" id="ARBA00004442"/>
    </source>
</evidence>
<evidence type="ECO:0000256" key="2">
    <source>
        <dbReference type="ARBA" id="ARBA00022729"/>
    </source>
</evidence>
<organism evidence="9 10">
    <name type="scientific">Rhodopseudomonas pentothenatexigens</name>
    <dbReference type="NCBI Taxonomy" id="999699"/>
    <lineage>
        <taxon>Bacteria</taxon>
        <taxon>Pseudomonadati</taxon>
        <taxon>Pseudomonadota</taxon>
        <taxon>Alphaproteobacteria</taxon>
        <taxon>Hyphomicrobiales</taxon>
        <taxon>Nitrobacteraceae</taxon>
        <taxon>Rhodopseudomonas</taxon>
    </lineage>
</organism>
<name>A0A336JS44_9BRAD</name>
<dbReference type="PANTHER" id="PTHR34001">
    <property type="entry name" value="BLL7405 PROTEIN"/>
    <property type="match status" value="1"/>
</dbReference>
<dbReference type="InterPro" id="IPR051692">
    <property type="entry name" value="OMP-like"/>
</dbReference>
<dbReference type="PANTHER" id="PTHR34001:SF3">
    <property type="entry name" value="BLL7405 PROTEIN"/>
    <property type="match status" value="1"/>
</dbReference>
<comment type="subcellular location">
    <subcellularLocation>
        <location evidence="1">Cell outer membrane</location>
    </subcellularLocation>
</comment>